<evidence type="ECO:0008006" key="2">
    <source>
        <dbReference type="Google" id="ProtNLM"/>
    </source>
</evidence>
<reference evidence="1" key="1">
    <citation type="submission" date="2018-05" db="EMBL/GenBank/DDBJ databases">
        <authorList>
            <person name="Lanie J.A."/>
            <person name="Ng W.-L."/>
            <person name="Kazmierczak K.M."/>
            <person name="Andrzejewski T.M."/>
            <person name="Davidsen T.M."/>
            <person name="Wayne K.J."/>
            <person name="Tettelin H."/>
            <person name="Glass J.I."/>
            <person name="Rusch D."/>
            <person name="Podicherti R."/>
            <person name="Tsui H.-C.T."/>
            <person name="Winkler M.E."/>
        </authorList>
    </citation>
    <scope>NUCLEOTIDE SEQUENCE</scope>
</reference>
<gene>
    <name evidence="1" type="ORF">METZ01_LOCUS138502</name>
</gene>
<evidence type="ECO:0000313" key="1">
    <source>
        <dbReference type="EMBL" id="SVA85648.1"/>
    </source>
</evidence>
<proteinExistence type="predicted"/>
<accession>A0A381Z8Q2</accession>
<organism evidence="1">
    <name type="scientific">marine metagenome</name>
    <dbReference type="NCBI Taxonomy" id="408172"/>
    <lineage>
        <taxon>unclassified sequences</taxon>
        <taxon>metagenomes</taxon>
        <taxon>ecological metagenomes</taxon>
    </lineage>
</organism>
<dbReference type="Gene3D" id="3.40.50.150">
    <property type="entry name" value="Vaccinia Virus protein VP39"/>
    <property type="match status" value="1"/>
</dbReference>
<name>A0A381Z8Q2_9ZZZZ</name>
<dbReference type="InterPro" id="IPR029063">
    <property type="entry name" value="SAM-dependent_MTases_sf"/>
</dbReference>
<dbReference type="EMBL" id="UINC01020387">
    <property type="protein sequence ID" value="SVA85648.1"/>
    <property type="molecule type" value="Genomic_DNA"/>
</dbReference>
<sequence length="237" mass="28271">MSVGGFKVDWSKLDLYNFDEEDLKYKEEMEEIADCYFKTDQTAKYAQKFDHYFAEKSFVVKNTNLDGIKTALDIGTGAGMIPYLLRKEGIECNGTELSDKMLKSMQSMDPDFFNQCNDLIGLKRKELFIEPMKPMNLSEDYDLINANRVEFDRDPEFDWNYFINDCFKYCKRIMIKLNYSGKTFPYYKCSNPDAIRPFIWNPGKSLKYKNTIYSEKPFRAWYITLDRDQWEYEENYQ</sequence>
<protein>
    <recommendedName>
        <fullName evidence="2">Methyltransferase type 11 domain-containing protein</fullName>
    </recommendedName>
</protein>
<dbReference type="SUPFAM" id="SSF53335">
    <property type="entry name" value="S-adenosyl-L-methionine-dependent methyltransferases"/>
    <property type="match status" value="1"/>
</dbReference>
<dbReference type="AlphaFoldDB" id="A0A381Z8Q2"/>